<keyword evidence="1" id="KW-0812">Transmembrane</keyword>
<dbReference type="AlphaFoldDB" id="A0A0H4A3P0"/>
<keyword evidence="1" id="KW-0472">Membrane</keyword>
<evidence type="ECO:0000256" key="1">
    <source>
        <dbReference type="SAM" id="Phobius"/>
    </source>
</evidence>
<proteinExistence type="predicted"/>
<reference evidence="2" key="1">
    <citation type="journal article" date="2015" name="MBio">
        <title>Eco-Evolutionary Dynamics of Episomes among Ecologically Cohesive Bacterial Populations.</title>
        <authorList>
            <person name="Xue H."/>
            <person name="Cordero O.X."/>
            <person name="Camas F.M."/>
            <person name="Trimble W."/>
            <person name="Meyer F."/>
            <person name="Guglielmini J."/>
            <person name="Rocha E.P."/>
            <person name="Polz M.F."/>
        </authorList>
    </citation>
    <scope>NUCLEOTIDE SEQUENCE</scope>
    <source>
        <strain evidence="2">FF_59</strain>
    </source>
</reference>
<sequence>MRPRKKSNHFTRGGQVIFHSIRMFFQVNNTIIKFIGFGMLLATLASRLLGEFYYWRNILYAIRQLGEPSVGR</sequence>
<dbReference type="EMBL" id="KP795697">
    <property type="protein sequence ID" value="AKN40461.1"/>
    <property type="molecule type" value="Genomic_DNA"/>
</dbReference>
<evidence type="ECO:0000313" key="2">
    <source>
        <dbReference type="EMBL" id="AKN40461.1"/>
    </source>
</evidence>
<protein>
    <submittedName>
        <fullName evidence="2">IncF plasmid conjugative transfer protein TraD</fullName>
    </submittedName>
</protein>
<accession>A0A0H4A3P0</accession>
<organism evidence="2">
    <name type="scientific">Vibrio tasmaniensis</name>
    <dbReference type="NCBI Taxonomy" id="212663"/>
    <lineage>
        <taxon>Bacteria</taxon>
        <taxon>Pseudomonadati</taxon>
        <taxon>Pseudomonadota</taxon>
        <taxon>Gammaproteobacteria</taxon>
        <taxon>Vibrionales</taxon>
        <taxon>Vibrionaceae</taxon>
        <taxon>Vibrio</taxon>
    </lineage>
</organism>
<name>A0A0H4A3P0_9VIBR</name>
<feature type="transmembrane region" description="Helical" evidence="1">
    <location>
        <begin position="31"/>
        <end position="50"/>
    </location>
</feature>
<keyword evidence="1" id="KW-1133">Transmembrane helix</keyword>